<dbReference type="EMBL" id="JAOWKX010000010">
    <property type="protein sequence ID" value="MCV2886391.1"/>
    <property type="molecule type" value="Genomic_DNA"/>
</dbReference>
<organism evidence="1 2">
    <name type="scientific">Fluctibacter corallii</name>
    <dbReference type="NCBI Taxonomy" id="2984329"/>
    <lineage>
        <taxon>Bacteria</taxon>
        <taxon>Pseudomonadati</taxon>
        <taxon>Pseudomonadota</taxon>
        <taxon>Gammaproteobacteria</taxon>
        <taxon>Alteromonadales</taxon>
        <taxon>Alteromonadaceae</taxon>
        <taxon>Fluctibacter</taxon>
    </lineage>
</organism>
<proteinExistence type="predicted"/>
<gene>
    <name evidence="1" type="ORF">OE749_16980</name>
</gene>
<name>A0ABT3ACJ0_9ALTE</name>
<accession>A0ABT3ACJ0</accession>
<dbReference type="RefSeq" id="WP_263713678.1">
    <property type="nucleotide sequence ID" value="NZ_JAOWKX010000010.1"/>
</dbReference>
<evidence type="ECO:0000313" key="2">
    <source>
        <dbReference type="Proteomes" id="UP001652504"/>
    </source>
</evidence>
<evidence type="ECO:0000313" key="1">
    <source>
        <dbReference type="EMBL" id="MCV2886391.1"/>
    </source>
</evidence>
<sequence>MTNTPTSEFNNDLNDLLHRYHKGMLTPEEEIEFETRLISDPALLHEMEIEALLHKYMPEVQKLRQPVTSKVASIKSRISQYSWQALAASILVFSLSGSYVFKVYHSQNDTFTATSSVVFLETVRSSSQPMAVFKKRPGAESLLVFWQTRPLSKAQYTIDVTTASTTESVYSTTINVTDEHGEIAIMLPTDKLHGSEYQIRLFDKQKEIIAESQFKIE</sequence>
<dbReference type="Proteomes" id="UP001652504">
    <property type="component" value="Unassembled WGS sequence"/>
</dbReference>
<reference evidence="1 2" key="1">
    <citation type="submission" date="2022-10" db="EMBL/GenBank/DDBJ databases">
        <title>Aestuariibacter sp. AA17 isolated from Montipora capitata coral fragment.</title>
        <authorList>
            <person name="Emsley S.A."/>
            <person name="Pfannmuller K.M."/>
            <person name="Loughran R.M."/>
            <person name="Shlafstein M."/>
            <person name="Papke E."/>
            <person name="Saw J.H."/>
            <person name="Ushijima B."/>
            <person name="Videau P."/>
        </authorList>
    </citation>
    <scope>NUCLEOTIDE SEQUENCE [LARGE SCALE GENOMIC DNA]</scope>
    <source>
        <strain evidence="1 2">AA17</strain>
    </source>
</reference>
<keyword evidence="2" id="KW-1185">Reference proteome</keyword>
<protein>
    <recommendedName>
        <fullName evidence="3">Zinc-finger domain-containing protein</fullName>
    </recommendedName>
</protein>
<comment type="caution">
    <text evidence="1">The sequence shown here is derived from an EMBL/GenBank/DDBJ whole genome shotgun (WGS) entry which is preliminary data.</text>
</comment>
<evidence type="ECO:0008006" key="3">
    <source>
        <dbReference type="Google" id="ProtNLM"/>
    </source>
</evidence>